<dbReference type="HOGENOM" id="CLU_191787_1_0_1"/>
<gene>
    <name evidence="2" type="ordered locus">MTR_4g036530</name>
</gene>
<dbReference type="EMBL" id="CM001220">
    <property type="protein sequence ID" value="KEH29418.1"/>
    <property type="molecule type" value="Genomic_DNA"/>
</dbReference>
<evidence type="ECO:0000313" key="2">
    <source>
        <dbReference type="EMBL" id="KEH29418.1"/>
    </source>
</evidence>
<proteinExistence type="predicted"/>
<evidence type="ECO:0000313" key="3">
    <source>
        <dbReference type="EnsemblPlants" id="KEH29418"/>
    </source>
</evidence>
<evidence type="ECO:0000256" key="1">
    <source>
        <dbReference type="SAM" id="SignalP"/>
    </source>
</evidence>
<keyword evidence="1" id="KW-0732">Signal</keyword>
<dbReference type="Proteomes" id="UP000002051">
    <property type="component" value="Chromosome 4"/>
</dbReference>
<organism evidence="2 4">
    <name type="scientific">Medicago truncatula</name>
    <name type="common">Barrel medic</name>
    <name type="synonym">Medicago tribuloides</name>
    <dbReference type="NCBI Taxonomy" id="3880"/>
    <lineage>
        <taxon>Eukaryota</taxon>
        <taxon>Viridiplantae</taxon>
        <taxon>Streptophyta</taxon>
        <taxon>Embryophyta</taxon>
        <taxon>Tracheophyta</taxon>
        <taxon>Spermatophyta</taxon>
        <taxon>Magnoliopsida</taxon>
        <taxon>eudicotyledons</taxon>
        <taxon>Gunneridae</taxon>
        <taxon>Pentapetalae</taxon>
        <taxon>rosids</taxon>
        <taxon>fabids</taxon>
        <taxon>Fabales</taxon>
        <taxon>Fabaceae</taxon>
        <taxon>Papilionoideae</taxon>
        <taxon>50 kb inversion clade</taxon>
        <taxon>NPAAA clade</taxon>
        <taxon>Hologalegina</taxon>
        <taxon>IRL clade</taxon>
        <taxon>Trifolieae</taxon>
        <taxon>Medicago</taxon>
    </lineage>
</organism>
<feature type="chain" id="PRO_5014499732" evidence="1">
    <location>
        <begin position="31"/>
        <end position="71"/>
    </location>
</feature>
<protein>
    <submittedName>
        <fullName evidence="2">Nodule Cysteine-Rich (NCR) secreted peptide-like protein</fullName>
    </submittedName>
</protein>
<evidence type="ECO:0000313" key="4">
    <source>
        <dbReference type="Proteomes" id="UP000002051"/>
    </source>
</evidence>
<sequence>MDSTRKFSSVVAFILAFFILASDLHMESQAWRVDHDPYKSCHSDEDCVKIHFYCPPPKVPYCRVDRCDCFN</sequence>
<accession>A0A072UK35</accession>
<reference evidence="2 4" key="2">
    <citation type="journal article" date="2014" name="BMC Genomics">
        <title>An improved genome release (version Mt4.0) for the model legume Medicago truncatula.</title>
        <authorList>
            <person name="Tang H."/>
            <person name="Krishnakumar V."/>
            <person name="Bidwell S."/>
            <person name="Rosen B."/>
            <person name="Chan A."/>
            <person name="Zhou S."/>
            <person name="Gentzbittel L."/>
            <person name="Childs K.L."/>
            <person name="Yandell M."/>
            <person name="Gundlach H."/>
            <person name="Mayer K.F."/>
            <person name="Schwartz D.C."/>
            <person name="Town C.D."/>
        </authorList>
    </citation>
    <scope>GENOME REANNOTATION</scope>
    <source>
        <strain evidence="2">A17</strain>
        <strain evidence="3 4">cv. Jemalong A17</strain>
    </source>
</reference>
<reference evidence="2 4" key="1">
    <citation type="journal article" date="2011" name="Nature">
        <title>The Medicago genome provides insight into the evolution of rhizobial symbioses.</title>
        <authorList>
            <person name="Young N.D."/>
            <person name="Debelle F."/>
            <person name="Oldroyd G.E."/>
            <person name="Geurts R."/>
            <person name="Cannon S.B."/>
            <person name="Udvardi M.K."/>
            <person name="Benedito V.A."/>
            <person name="Mayer K.F."/>
            <person name="Gouzy J."/>
            <person name="Schoof H."/>
            <person name="Van de Peer Y."/>
            <person name="Proost S."/>
            <person name="Cook D.R."/>
            <person name="Meyers B.C."/>
            <person name="Spannagl M."/>
            <person name="Cheung F."/>
            <person name="De Mita S."/>
            <person name="Krishnakumar V."/>
            <person name="Gundlach H."/>
            <person name="Zhou S."/>
            <person name="Mudge J."/>
            <person name="Bharti A.K."/>
            <person name="Murray J.D."/>
            <person name="Naoumkina M.A."/>
            <person name="Rosen B."/>
            <person name="Silverstein K.A."/>
            <person name="Tang H."/>
            <person name="Rombauts S."/>
            <person name="Zhao P.X."/>
            <person name="Zhou P."/>
            <person name="Barbe V."/>
            <person name="Bardou P."/>
            <person name="Bechner M."/>
            <person name="Bellec A."/>
            <person name="Berger A."/>
            <person name="Berges H."/>
            <person name="Bidwell S."/>
            <person name="Bisseling T."/>
            <person name="Choisne N."/>
            <person name="Couloux A."/>
            <person name="Denny R."/>
            <person name="Deshpande S."/>
            <person name="Dai X."/>
            <person name="Doyle J.J."/>
            <person name="Dudez A.M."/>
            <person name="Farmer A.D."/>
            <person name="Fouteau S."/>
            <person name="Franken C."/>
            <person name="Gibelin C."/>
            <person name="Gish J."/>
            <person name="Goldstein S."/>
            <person name="Gonzalez A.J."/>
            <person name="Green P.J."/>
            <person name="Hallab A."/>
            <person name="Hartog M."/>
            <person name="Hua A."/>
            <person name="Humphray S.J."/>
            <person name="Jeong D.H."/>
            <person name="Jing Y."/>
            <person name="Jocker A."/>
            <person name="Kenton S.M."/>
            <person name="Kim D.J."/>
            <person name="Klee K."/>
            <person name="Lai H."/>
            <person name="Lang C."/>
            <person name="Lin S."/>
            <person name="Macmil S.L."/>
            <person name="Magdelenat G."/>
            <person name="Matthews L."/>
            <person name="McCorrison J."/>
            <person name="Monaghan E.L."/>
            <person name="Mun J.H."/>
            <person name="Najar F.Z."/>
            <person name="Nicholson C."/>
            <person name="Noirot C."/>
            <person name="O'Bleness M."/>
            <person name="Paule C.R."/>
            <person name="Poulain J."/>
            <person name="Prion F."/>
            <person name="Qin B."/>
            <person name="Qu C."/>
            <person name="Retzel E.F."/>
            <person name="Riddle C."/>
            <person name="Sallet E."/>
            <person name="Samain S."/>
            <person name="Samson N."/>
            <person name="Sanders I."/>
            <person name="Saurat O."/>
            <person name="Scarpelli C."/>
            <person name="Schiex T."/>
            <person name="Segurens B."/>
            <person name="Severin A.J."/>
            <person name="Sherrier D.J."/>
            <person name="Shi R."/>
            <person name="Sims S."/>
            <person name="Singer S.R."/>
            <person name="Sinharoy S."/>
            <person name="Sterck L."/>
            <person name="Viollet A."/>
            <person name="Wang B.B."/>
            <person name="Wang K."/>
            <person name="Wang M."/>
            <person name="Wang X."/>
            <person name="Warfsmann J."/>
            <person name="Weissenbach J."/>
            <person name="White D.D."/>
            <person name="White J.D."/>
            <person name="Wiley G.B."/>
            <person name="Wincker P."/>
            <person name="Xing Y."/>
            <person name="Yang L."/>
            <person name="Yao Z."/>
            <person name="Ying F."/>
            <person name="Zhai J."/>
            <person name="Zhou L."/>
            <person name="Zuber A."/>
            <person name="Denarie J."/>
            <person name="Dixon R.A."/>
            <person name="May G.D."/>
            <person name="Schwartz D.C."/>
            <person name="Rogers J."/>
            <person name="Quetier F."/>
            <person name="Town C.D."/>
            <person name="Roe B.A."/>
        </authorList>
    </citation>
    <scope>NUCLEOTIDE SEQUENCE [LARGE SCALE GENOMIC DNA]</scope>
    <source>
        <strain evidence="2">A17</strain>
        <strain evidence="3 4">cv. Jemalong A17</strain>
    </source>
</reference>
<name>A0A072UK35_MEDTR</name>
<dbReference type="EnsemblPlants" id="KEH29418">
    <property type="protein sequence ID" value="KEH29418"/>
    <property type="gene ID" value="MTR_4g036530"/>
</dbReference>
<keyword evidence="4" id="KW-1185">Reference proteome</keyword>
<reference evidence="3" key="3">
    <citation type="submission" date="2015-04" db="UniProtKB">
        <authorList>
            <consortium name="EnsemblPlants"/>
        </authorList>
    </citation>
    <scope>IDENTIFICATION</scope>
    <source>
        <strain evidence="3">cv. Jemalong A17</strain>
    </source>
</reference>
<feature type="signal peptide" evidence="1">
    <location>
        <begin position="1"/>
        <end position="30"/>
    </location>
</feature>
<dbReference type="AlphaFoldDB" id="A0A072UK35"/>